<gene>
    <name evidence="2" type="ORF">HOLleu_23042</name>
</gene>
<keyword evidence="3" id="KW-1185">Reference proteome</keyword>
<dbReference type="AlphaFoldDB" id="A0A9Q1BUK9"/>
<dbReference type="Proteomes" id="UP001152320">
    <property type="component" value="Chromosome 11"/>
</dbReference>
<comment type="caution">
    <text evidence="2">The sequence shown here is derived from an EMBL/GenBank/DDBJ whole genome shotgun (WGS) entry which is preliminary data.</text>
</comment>
<accession>A0A9Q1BUK9</accession>
<name>A0A9Q1BUK9_HOLLE</name>
<evidence type="ECO:0000313" key="2">
    <source>
        <dbReference type="EMBL" id="KAJ8032945.1"/>
    </source>
</evidence>
<reference evidence="2" key="1">
    <citation type="submission" date="2021-10" db="EMBL/GenBank/DDBJ databases">
        <title>Tropical sea cucumber genome reveals ecological adaptation and Cuvierian tubules defense mechanism.</title>
        <authorList>
            <person name="Chen T."/>
        </authorList>
    </citation>
    <scope>NUCLEOTIDE SEQUENCE</scope>
    <source>
        <strain evidence="2">Nanhai2018</strain>
        <tissue evidence="2">Muscle</tissue>
    </source>
</reference>
<sequence length="59" mass="5848">MSSPSSITCYHHQSLSAMSESASLSAPCSALPHCLGPKSASTSGSASSSAPQPPSLLKT</sequence>
<dbReference type="EMBL" id="JAIZAY010000011">
    <property type="protein sequence ID" value="KAJ8032945.1"/>
    <property type="molecule type" value="Genomic_DNA"/>
</dbReference>
<feature type="region of interest" description="Disordered" evidence="1">
    <location>
        <begin position="35"/>
        <end position="59"/>
    </location>
</feature>
<feature type="compositionally biased region" description="Low complexity" evidence="1">
    <location>
        <begin position="39"/>
        <end position="50"/>
    </location>
</feature>
<organism evidence="2 3">
    <name type="scientific">Holothuria leucospilota</name>
    <name type="common">Black long sea cucumber</name>
    <name type="synonym">Mertensiothuria leucospilota</name>
    <dbReference type="NCBI Taxonomy" id="206669"/>
    <lineage>
        <taxon>Eukaryota</taxon>
        <taxon>Metazoa</taxon>
        <taxon>Echinodermata</taxon>
        <taxon>Eleutherozoa</taxon>
        <taxon>Echinozoa</taxon>
        <taxon>Holothuroidea</taxon>
        <taxon>Aspidochirotacea</taxon>
        <taxon>Aspidochirotida</taxon>
        <taxon>Holothuriidae</taxon>
        <taxon>Holothuria</taxon>
    </lineage>
</organism>
<evidence type="ECO:0000256" key="1">
    <source>
        <dbReference type="SAM" id="MobiDB-lite"/>
    </source>
</evidence>
<proteinExistence type="predicted"/>
<evidence type="ECO:0000313" key="3">
    <source>
        <dbReference type="Proteomes" id="UP001152320"/>
    </source>
</evidence>
<protein>
    <submittedName>
        <fullName evidence="2">Uncharacterized protein</fullName>
    </submittedName>
</protein>